<dbReference type="KEGG" id="pla:Plav_2932"/>
<accession>A7HXA6</accession>
<proteinExistence type="predicted"/>
<name>A7HXA6_PARL1</name>
<dbReference type="InterPro" id="IPR036388">
    <property type="entry name" value="WH-like_DNA-bd_sf"/>
</dbReference>
<dbReference type="Proteomes" id="UP000006377">
    <property type="component" value="Chromosome"/>
</dbReference>
<sequence length="111" mass="12739">MAKFLTDLDRTFSALADPTRRAIVSRLCDGPKSVSELAEPFEIALPSLLKHVRVLEQSGLVRSEKIGRVRTCSIEPRALQATEAWLQQHISGWQKRLDRMEAHIERMMRKK</sequence>
<feature type="domain" description="HTH arsR-type" evidence="1">
    <location>
        <begin position="1"/>
        <end position="94"/>
    </location>
</feature>
<organism evidence="2 3">
    <name type="scientific">Parvibaculum lavamentivorans (strain DS-1 / DSM 13023 / NCIMB 13966)</name>
    <dbReference type="NCBI Taxonomy" id="402881"/>
    <lineage>
        <taxon>Bacteria</taxon>
        <taxon>Pseudomonadati</taxon>
        <taxon>Pseudomonadota</taxon>
        <taxon>Alphaproteobacteria</taxon>
        <taxon>Hyphomicrobiales</taxon>
        <taxon>Parvibaculaceae</taxon>
        <taxon>Parvibaculum</taxon>
    </lineage>
</organism>
<keyword evidence="3" id="KW-1185">Reference proteome</keyword>
<gene>
    <name evidence="2" type="ordered locus">Plav_2932</name>
</gene>
<dbReference type="PANTHER" id="PTHR38600">
    <property type="entry name" value="TRANSCRIPTIONAL REGULATORY PROTEIN"/>
    <property type="match status" value="1"/>
</dbReference>
<dbReference type="InterPro" id="IPR011991">
    <property type="entry name" value="ArsR-like_HTH"/>
</dbReference>
<dbReference type="SMART" id="SM00418">
    <property type="entry name" value="HTH_ARSR"/>
    <property type="match status" value="1"/>
</dbReference>
<dbReference type="NCBIfam" id="NF033788">
    <property type="entry name" value="HTH_metalloreg"/>
    <property type="match status" value="1"/>
</dbReference>
<dbReference type="AlphaFoldDB" id="A7HXA6"/>
<dbReference type="GO" id="GO:0003700">
    <property type="term" value="F:DNA-binding transcription factor activity"/>
    <property type="evidence" value="ECO:0007669"/>
    <property type="project" value="InterPro"/>
</dbReference>
<dbReference type="STRING" id="402881.Plav_2932"/>
<dbReference type="PANTHER" id="PTHR38600:SF2">
    <property type="entry name" value="SLL0088 PROTEIN"/>
    <property type="match status" value="1"/>
</dbReference>
<dbReference type="Gene3D" id="1.10.10.10">
    <property type="entry name" value="Winged helix-like DNA-binding domain superfamily/Winged helix DNA-binding domain"/>
    <property type="match status" value="1"/>
</dbReference>
<evidence type="ECO:0000313" key="2">
    <source>
        <dbReference type="EMBL" id="ABS64539.1"/>
    </source>
</evidence>
<dbReference type="RefSeq" id="WP_012111855.1">
    <property type="nucleotide sequence ID" value="NC_009719.1"/>
</dbReference>
<protein>
    <submittedName>
        <fullName evidence="2">Regulatory protein ArsR</fullName>
    </submittedName>
</protein>
<dbReference type="OrthoDB" id="9798998at2"/>
<dbReference type="PRINTS" id="PR00778">
    <property type="entry name" value="HTHARSR"/>
</dbReference>
<dbReference type="InterPro" id="IPR036390">
    <property type="entry name" value="WH_DNA-bd_sf"/>
</dbReference>
<evidence type="ECO:0000259" key="1">
    <source>
        <dbReference type="PROSITE" id="PS50987"/>
    </source>
</evidence>
<dbReference type="CDD" id="cd00090">
    <property type="entry name" value="HTH_ARSR"/>
    <property type="match status" value="1"/>
</dbReference>
<dbReference type="PROSITE" id="PS50987">
    <property type="entry name" value="HTH_ARSR_2"/>
    <property type="match status" value="1"/>
</dbReference>
<dbReference type="EMBL" id="CP000774">
    <property type="protein sequence ID" value="ABS64539.1"/>
    <property type="molecule type" value="Genomic_DNA"/>
</dbReference>
<dbReference type="HOGENOM" id="CLU_097806_0_2_5"/>
<dbReference type="InterPro" id="IPR001845">
    <property type="entry name" value="HTH_ArsR_DNA-bd_dom"/>
</dbReference>
<reference evidence="2 3" key="1">
    <citation type="journal article" date="2011" name="Stand. Genomic Sci.">
        <title>Complete genome sequence of Parvibaculum lavamentivorans type strain (DS-1(T)).</title>
        <authorList>
            <person name="Schleheck D."/>
            <person name="Weiss M."/>
            <person name="Pitluck S."/>
            <person name="Bruce D."/>
            <person name="Land M.L."/>
            <person name="Han S."/>
            <person name="Saunders E."/>
            <person name="Tapia R."/>
            <person name="Detter C."/>
            <person name="Brettin T."/>
            <person name="Han J."/>
            <person name="Woyke T."/>
            <person name="Goodwin L."/>
            <person name="Pennacchio L."/>
            <person name="Nolan M."/>
            <person name="Cook A.M."/>
            <person name="Kjelleberg S."/>
            <person name="Thomas T."/>
        </authorList>
    </citation>
    <scope>NUCLEOTIDE SEQUENCE [LARGE SCALE GENOMIC DNA]</scope>
    <source>
        <strain evidence="3">DS-1 / DSM 13023 / NCIMB 13966</strain>
    </source>
</reference>
<evidence type="ECO:0000313" key="3">
    <source>
        <dbReference type="Proteomes" id="UP000006377"/>
    </source>
</evidence>
<dbReference type="SUPFAM" id="SSF46785">
    <property type="entry name" value="Winged helix' DNA-binding domain"/>
    <property type="match status" value="1"/>
</dbReference>
<dbReference type="eggNOG" id="COG0640">
    <property type="taxonomic scope" value="Bacteria"/>
</dbReference>
<dbReference type="Pfam" id="PF12840">
    <property type="entry name" value="HTH_20"/>
    <property type="match status" value="1"/>
</dbReference>